<sequence length="166" mass="19244">MKNNLIFDFSVDKENKRIVVKREFAAGLNLVWDAYTKSDILDQWWGPKPWKARTKELDLRPGGHWIYAMVGPNGEEHWSTNLFKTVNVHKNFTRIDSFSDANGNLIKDLPQSQWEVNFSSINENTLVECHIIFEELAQLETLVKMGFKEGFSQGMKQLDELLPSLK</sequence>
<dbReference type="Gene3D" id="3.30.530.20">
    <property type="match status" value="1"/>
</dbReference>
<dbReference type="InterPro" id="IPR013538">
    <property type="entry name" value="ASHA1/2-like_C"/>
</dbReference>
<name>A0A3E1Y3J6_9BACT</name>
<dbReference type="EMBL" id="QPMM01000014">
    <property type="protein sequence ID" value="RFS19270.1"/>
    <property type="molecule type" value="Genomic_DNA"/>
</dbReference>
<dbReference type="Pfam" id="PF08327">
    <property type="entry name" value="AHSA1"/>
    <property type="match status" value="1"/>
</dbReference>
<evidence type="ECO:0000256" key="1">
    <source>
        <dbReference type="ARBA" id="ARBA00006817"/>
    </source>
</evidence>
<evidence type="ECO:0000313" key="4">
    <source>
        <dbReference type="Proteomes" id="UP000260644"/>
    </source>
</evidence>
<accession>A0A3E1Y3J6</accession>
<organism evidence="3 4">
    <name type="scientific">Chitinophaga silvatica</name>
    <dbReference type="NCBI Taxonomy" id="2282649"/>
    <lineage>
        <taxon>Bacteria</taxon>
        <taxon>Pseudomonadati</taxon>
        <taxon>Bacteroidota</taxon>
        <taxon>Chitinophagia</taxon>
        <taxon>Chitinophagales</taxon>
        <taxon>Chitinophagaceae</taxon>
        <taxon>Chitinophaga</taxon>
    </lineage>
</organism>
<dbReference type="RefSeq" id="WP_116978323.1">
    <property type="nucleotide sequence ID" value="NZ_QPMM01000014.1"/>
</dbReference>
<dbReference type="SUPFAM" id="SSF55961">
    <property type="entry name" value="Bet v1-like"/>
    <property type="match status" value="1"/>
</dbReference>
<dbReference type="InterPro" id="IPR023393">
    <property type="entry name" value="START-like_dom_sf"/>
</dbReference>
<dbReference type="Proteomes" id="UP000260644">
    <property type="component" value="Unassembled WGS sequence"/>
</dbReference>
<gene>
    <name evidence="3" type="ORF">DVR12_23845</name>
</gene>
<evidence type="ECO:0000259" key="2">
    <source>
        <dbReference type="Pfam" id="PF08327"/>
    </source>
</evidence>
<comment type="caution">
    <text evidence="3">The sequence shown here is derived from an EMBL/GenBank/DDBJ whole genome shotgun (WGS) entry which is preliminary data.</text>
</comment>
<proteinExistence type="inferred from homology"/>
<comment type="similarity">
    <text evidence="1">Belongs to the AHA1 family.</text>
</comment>
<reference evidence="3 4" key="1">
    <citation type="submission" date="2018-07" db="EMBL/GenBank/DDBJ databases">
        <title>Chitinophaga K2CV101002-2 sp. nov., isolated from a monsoon evergreen broad-leaved forest soil.</title>
        <authorList>
            <person name="Lv Y."/>
        </authorList>
    </citation>
    <scope>NUCLEOTIDE SEQUENCE [LARGE SCALE GENOMIC DNA]</scope>
    <source>
        <strain evidence="3 4">GDMCC 1.1288</strain>
    </source>
</reference>
<keyword evidence="4" id="KW-1185">Reference proteome</keyword>
<dbReference type="OrthoDB" id="9795306at2"/>
<dbReference type="CDD" id="cd07814">
    <property type="entry name" value="SRPBCC_CalC_Aha1-like"/>
    <property type="match status" value="1"/>
</dbReference>
<dbReference type="AlphaFoldDB" id="A0A3E1Y3J6"/>
<protein>
    <submittedName>
        <fullName evidence="3">SRPBCC domain-containing protein</fullName>
    </submittedName>
</protein>
<evidence type="ECO:0000313" key="3">
    <source>
        <dbReference type="EMBL" id="RFS19270.1"/>
    </source>
</evidence>
<feature type="domain" description="Activator of Hsp90 ATPase homologue 1/2-like C-terminal" evidence="2">
    <location>
        <begin position="28"/>
        <end position="162"/>
    </location>
</feature>